<evidence type="ECO:0000313" key="3">
    <source>
        <dbReference type="Proteomes" id="UP000006753"/>
    </source>
</evidence>
<dbReference type="Proteomes" id="UP000006753">
    <property type="component" value="Unassembled WGS sequence"/>
</dbReference>
<sequence length="126" mass="14051">MQFINAFFAATTIAIALAREIPAPKPKSTSEFGFEREGQILICEDPDFHKCTNVTYMQDACVGLAPQNLDNVMTSFDTFAYGCEFYNLAMCDKDNTNFVFRGAITDLLTSSYSSFNDQITSFRCGT</sequence>
<accession>K1WHX0</accession>
<dbReference type="RefSeq" id="XP_007292626.1">
    <property type="nucleotide sequence ID" value="XM_007292564.1"/>
</dbReference>
<evidence type="ECO:0000256" key="1">
    <source>
        <dbReference type="SAM" id="SignalP"/>
    </source>
</evidence>
<keyword evidence="3" id="KW-1185">Reference proteome</keyword>
<dbReference type="EMBL" id="JH921437">
    <property type="protein sequence ID" value="EKD17160.1"/>
    <property type="molecule type" value="Genomic_DNA"/>
</dbReference>
<feature type="chain" id="PRO_5003852888" evidence="1">
    <location>
        <begin position="19"/>
        <end position="126"/>
    </location>
</feature>
<dbReference type="AlphaFoldDB" id="K1WHX0"/>
<proteinExistence type="predicted"/>
<keyword evidence="1" id="KW-0732">Signal</keyword>
<dbReference type="InParanoid" id="K1WHX0"/>
<dbReference type="GeneID" id="18760672"/>
<feature type="signal peptide" evidence="1">
    <location>
        <begin position="1"/>
        <end position="18"/>
    </location>
</feature>
<reference evidence="2 3" key="1">
    <citation type="journal article" date="2012" name="BMC Genomics">
        <title>Sequencing the genome of Marssonina brunnea reveals fungus-poplar co-evolution.</title>
        <authorList>
            <person name="Zhu S."/>
            <person name="Cao Y.-Z."/>
            <person name="Jiang C."/>
            <person name="Tan B.-Y."/>
            <person name="Wang Z."/>
            <person name="Feng S."/>
            <person name="Zhang L."/>
            <person name="Su X.-H."/>
            <person name="Brejova B."/>
            <person name="Vinar T."/>
            <person name="Xu M."/>
            <person name="Wang M.-X."/>
            <person name="Zhang S.-G."/>
            <person name="Huang M.-R."/>
            <person name="Wu R."/>
            <person name="Zhou Y."/>
        </authorList>
    </citation>
    <scope>NUCLEOTIDE SEQUENCE [LARGE SCALE GENOMIC DNA]</scope>
    <source>
        <strain evidence="2 3">MB_m1</strain>
    </source>
</reference>
<organism evidence="2 3">
    <name type="scientific">Marssonina brunnea f. sp. multigermtubi (strain MB_m1)</name>
    <name type="common">Marssonina leaf spot fungus</name>
    <dbReference type="NCBI Taxonomy" id="1072389"/>
    <lineage>
        <taxon>Eukaryota</taxon>
        <taxon>Fungi</taxon>
        <taxon>Dikarya</taxon>
        <taxon>Ascomycota</taxon>
        <taxon>Pezizomycotina</taxon>
        <taxon>Leotiomycetes</taxon>
        <taxon>Helotiales</taxon>
        <taxon>Drepanopezizaceae</taxon>
        <taxon>Drepanopeziza</taxon>
    </lineage>
</organism>
<dbReference type="KEGG" id="mbe:MBM_04737"/>
<dbReference type="HOGENOM" id="CLU_1982052_0_0_1"/>
<dbReference type="OrthoDB" id="3574628at2759"/>
<evidence type="ECO:0000313" key="2">
    <source>
        <dbReference type="EMBL" id="EKD17160.1"/>
    </source>
</evidence>
<protein>
    <submittedName>
        <fullName evidence="2">Uncharacterized protein</fullName>
    </submittedName>
</protein>
<name>K1WHX0_MARBU</name>
<gene>
    <name evidence="2" type="ORF">MBM_04737</name>
</gene>